<feature type="binding site" evidence="10">
    <location>
        <position position="52"/>
    </location>
    <ligand>
        <name>[4Fe-4S] cluster</name>
        <dbReference type="ChEBI" id="CHEBI:49883"/>
        <label>1</label>
    </ligand>
</feature>
<feature type="domain" description="4Fe-4S ferredoxin-type" evidence="11">
    <location>
        <begin position="237"/>
        <end position="266"/>
    </location>
</feature>
<evidence type="ECO:0000256" key="6">
    <source>
        <dbReference type="ARBA" id="ARBA00022982"/>
    </source>
</evidence>
<dbReference type="SUPFAM" id="SSF54862">
    <property type="entry name" value="4Fe-4S ferredoxins"/>
    <property type="match status" value="2"/>
</dbReference>
<comment type="caution">
    <text evidence="13">The sequence shown here is derived from an EMBL/GenBank/DDBJ whole genome shotgun (WGS) entry which is preliminary data.</text>
</comment>
<feature type="domain" description="4Fe-4S" evidence="12">
    <location>
        <begin position="32"/>
        <end position="91"/>
    </location>
</feature>
<protein>
    <recommendedName>
        <fullName evidence="10">Ion-translocating oxidoreductase complex subunit B</fullName>
        <ecNumber evidence="10">7.-.-.-</ecNumber>
    </recommendedName>
    <alternativeName>
        <fullName evidence="10">Rnf electron transport complex subunit B</fullName>
    </alternativeName>
</protein>
<dbReference type="AlphaFoldDB" id="A0A7C3EHY9"/>
<evidence type="ECO:0000259" key="12">
    <source>
        <dbReference type="PROSITE" id="PS51656"/>
    </source>
</evidence>
<reference evidence="13" key="1">
    <citation type="journal article" date="2020" name="mSystems">
        <title>Genome- and Community-Level Interaction Insights into Carbon Utilization and Element Cycling Functions of Hydrothermarchaeota in Hydrothermal Sediment.</title>
        <authorList>
            <person name="Zhou Z."/>
            <person name="Liu Y."/>
            <person name="Xu W."/>
            <person name="Pan J."/>
            <person name="Luo Z.H."/>
            <person name="Li M."/>
        </authorList>
    </citation>
    <scope>NUCLEOTIDE SEQUENCE [LARGE SCALE GENOMIC DNA]</scope>
    <source>
        <strain evidence="13">SpSt-503</strain>
    </source>
</reference>
<dbReference type="CDD" id="cd10549">
    <property type="entry name" value="MtMvhB_like"/>
    <property type="match status" value="1"/>
</dbReference>
<dbReference type="Gene3D" id="1.10.15.40">
    <property type="entry name" value="Electron transport complex subunit B, putative Fe-S cluster"/>
    <property type="match status" value="1"/>
</dbReference>
<organism evidence="13">
    <name type="scientific">Gracilinema caldarium</name>
    <dbReference type="NCBI Taxonomy" id="215591"/>
    <lineage>
        <taxon>Bacteria</taxon>
        <taxon>Pseudomonadati</taxon>
        <taxon>Spirochaetota</taxon>
        <taxon>Spirochaetia</taxon>
        <taxon>Spirochaetales</taxon>
        <taxon>Breznakiellaceae</taxon>
        <taxon>Gracilinema</taxon>
    </lineage>
</organism>
<feature type="binding site" evidence="10">
    <location>
        <position position="176"/>
    </location>
    <ligand>
        <name>[4Fe-4S] cluster</name>
        <dbReference type="ChEBI" id="CHEBI:49883"/>
        <label>3</label>
    </ligand>
</feature>
<evidence type="ECO:0000256" key="2">
    <source>
        <dbReference type="ARBA" id="ARBA00022485"/>
    </source>
</evidence>
<evidence type="ECO:0000256" key="8">
    <source>
        <dbReference type="ARBA" id="ARBA00023014"/>
    </source>
</evidence>
<evidence type="ECO:0000256" key="9">
    <source>
        <dbReference type="ARBA" id="ARBA00023136"/>
    </source>
</evidence>
<feature type="domain" description="4Fe-4S ferredoxin-type" evidence="11">
    <location>
        <begin position="161"/>
        <end position="190"/>
    </location>
</feature>
<keyword evidence="2 10" id="KW-0004">4Fe-4S</keyword>
<dbReference type="InterPro" id="IPR017896">
    <property type="entry name" value="4Fe4S_Fe-S-bd"/>
</dbReference>
<comment type="cofactor">
    <cofactor evidence="10">
        <name>[4Fe-4S] cluster</name>
        <dbReference type="ChEBI" id="CHEBI:49883"/>
    </cofactor>
    <text evidence="10">Binds 3 [4Fe-4S] clusters.</text>
</comment>
<dbReference type="PROSITE" id="PS00198">
    <property type="entry name" value="4FE4S_FER_1"/>
    <property type="match status" value="2"/>
</dbReference>
<dbReference type="GO" id="GO:0046872">
    <property type="term" value="F:metal ion binding"/>
    <property type="evidence" value="ECO:0007669"/>
    <property type="project" value="UniProtKB-KW"/>
</dbReference>
<evidence type="ECO:0000256" key="3">
    <source>
        <dbReference type="ARBA" id="ARBA00022723"/>
    </source>
</evidence>
<dbReference type="PROSITE" id="PS51379">
    <property type="entry name" value="4FE4S_FER_2"/>
    <property type="match status" value="3"/>
</dbReference>
<dbReference type="PANTHER" id="PTHR43560">
    <property type="entry name" value="ION-TRANSLOCATING OXIDOREDUCTASE COMPLEX SUBUNIT B"/>
    <property type="match status" value="1"/>
</dbReference>
<feature type="binding site" evidence="10">
    <location>
        <position position="49"/>
    </location>
    <ligand>
        <name>[4Fe-4S] cluster</name>
        <dbReference type="ChEBI" id="CHEBI:49883"/>
        <label>1</label>
    </ligand>
</feature>
<dbReference type="GO" id="GO:0009055">
    <property type="term" value="F:electron transfer activity"/>
    <property type="evidence" value="ECO:0007669"/>
    <property type="project" value="InterPro"/>
</dbReference>
<comment type="subcellular location">
    <subcellularLocation>
        <location evidence="10">Cell membrane</location>
    </subcellularLocation>
</comment>
<feature type="region of interest" description="Hydrophobic" evidence="10">
    <location>
        <begin position="1"/>
        <end position="26"/>
    </location>
</feature>
<dbReference type="HAMAP" id="MF_00463">
    <property type="entry name" value="RsxB_RnfB"/>
    <property type="match status" value="1"/>
</dbReference>
<feature type="binding site" evidence="10">
    <location>
        <position position="180"/>
    </location>
    <ligand>
        <name>[4Fe-4S] cluster</name>
        <dbReference type="ChEBI" id="CHEBI:49883"/>
        <label>2</label>
    </ligand>
</feature>
<keyword evidence="6 10" id="KW-0249">Electron transport</keyword>
<keyword evidence="3 10" id="KW-0479">Metal-binding</keyword>
<dbReference type="Pfam" id="PF04060">
    <property type="entry name" value="FeS"/>
    <property type="match status" value="1"/>
</dbReference>
<evidence type="ECO:0000259" key="11">
    <source>
        <dbReference type="PROSITE" id="PS51379"/>
    </source>
</evidence>
<keyword evidence="8 10" id="KW-0411">Iron-sulfur</keyword>
<dbReference type="GO" id="GO:0051539">
    <property type="term" value="F:4 iron, 4 sulfur cluster binding"/>
    <property type="evidence" value="ECO:0007669"/>
    <property type="project" value="UniProtKB-UniRule"/>
</dbReference>
<name>A0A7C3EHY9_9SPIR</name>
<feature type="binding site" evidence="10">
    <location>
        <position position="150"/>
    </location>
    <ligand>
        <name>[4Fe-4S] cluster</name>
        <dbReference type="ChEBI" id="CHEBI:49883"/>
        <label>3</label>
    </ligand>
</feature>
<keyword evidence="1 10" id="KW-0813">Transport</keyword>
<evidence type="ECO:0000256" key="5">
    <source>
        <dbReference type="ARBA" id="ARBA00022967"/>
    </source>
</evidence>
<feature type="binding site" evidence="10">
    <location>
        <position position="170"/>
    </location>
    <ligand>
        <name>[4Fe-4S] cluster</name>
        <dbReference type="ChEBI" id="CHEBI:49883"/>
        <label>3</label>
    </ligand>
</feature>
<gene>
    <name evidence="10" type="primary">rnfB</name>
    <name evidence="13" type="ORF">ENS59_13885</name>
</gene>
<dbReference type="NCBIfam" id="TIGR01944">
    <property type="entry name" value="rnfB"/>
    <property type="match status" value="1"/>
</dbReference>
<evidence type="ECO:0000256" key="7">
    <source>
        <dbReference type="ARBA" id="ARBA00023004"/>
    </source>
</evidence>
<feature type="binding site" evidence="10">
    <location>
        <position position="136"/>
    </location>
    <ligand>
        <name>[4Fe-4S] cluster</name>
        <dbReference type="ChEBI" id="CHEBI:49883"/>
        <label>2</label>
    </ligand>
</feature>
<dbReference type="PANTHER" id="PTHR43560:SF1">
    <property type="entry name" value="ION-TRANSLOCATING OXIDOREDUCTASE COMPLEX SUBUNIT B"/>
    <property type="match status" value="1"/>
</dbReference>
<dbReference type="InterPro" id="IPR050395">
    <property type="entry name" value="4Fe4S_Ferredoxin_RnfB"/>
</dbReference>
<feature type="binding site" evidence="10">
    <location>
        <position position="146"/>
    </location>
    <ligand>
        <name>[4Fe-4S] cluster</name>
        <dbReference type="ChEBI" id="CHEBI:49883"/>
        <label>2</label>
    </ligand>
</feature>
<feature type="domain" description="4Fe-4S ferredoxin-type" evidence="11">
    <location>
        <begin position="205"/>
        <end position="236"/>
    </location>
</feature>
<dbReference type="GO" id="GO:0022900">
    <property type="term" value="P:electron transport chain"/>
    <property type="evidence" value="ECO:0007669"/>
    <property type="project" value="UniProtKB-UniRule"/>
</dbReference>
<feature type="binding site" evidence="10">
    <location>
        <position position="140"/>
    </location>
    <ligand>
        <name>[4Fe-4S] cluster</name>
        <dbReference type="ChEBI" id="CHEBI:49883"/>
        <label>2</label>
    </ligand>
</feature>
<evidence type="ECO:0000256" key="10">
    <source>
        <dbReference type="HAMAP-Rule" id="MF_00463"/>
    </source>
</evidence>
<comment type="function">
    <text evidence="10">Part of a membrane-bound complex that couples electron transfer with translocation of ions across the membrane.</text>
</comment>
<dbReference type="InterPro" id="IPR010207">
    <property type="entry name" value="Elect_transpt_cplx_RnfB/RsxB"/>
</dbReference>
<comment type="caution">
    <text evidence="10">Lacks conserved residue(s) required for the propagation of feature annotation.</text>
</comment>
<dbReference type="Gene3D" id="3.30.70.20">
    <property type="match status" value="2"/>
</dbReference>
<dbReference type="InterPro" id="IPR007202">
    <property type="entry name" value="4Fe-4S_dom"/>
</dbReference>
<keyword evidence="9 10" id="KW-0472">Membrane</keyword>
<dbReference type="EC" id="7.-.-.-" evidence="10"/>
<keyword evidence="10" id="KW-1003">Cell membrane</keyword>
<dbReference type="PROSITE" id="PS51656">
    <property type="entry name" value="4FE4S"/>
    <property type="match status" value="1"/>
</dbReference>
<dbReference type="Pfam" id="PF12837">
    <property type="entry name" value="Fer4_6"/>
    <property type="match status" value="1"/>
</dbReference>
<evidence type="ECO:0000313" key="13">
    <source>
        <dbReference type="EMBL" id="HFH30575.1"/>
    </source>
</evidence>
<proteinExistence type="inferred from homology"/>
<comment type="subunit">
    <text evidence="10">The complex is composed of six subunits: RnfA, RnfB, RnfC, RnfD, RnfE and RnfG.</text>
</comment>
<keyword evidence="4 10" id="KW-0677">Repeat</keyword>
<feature type="binding site" evidence="10">
    <location>
        <position position="173"/>
    </location>
    <ligand>
        <name>[4Fe-4S] cluster</name>
        <dbReference type="ChEBI" id="CHEBI:49883"/>
        <label>3</label>
    </ligand>
</feature>
<feature type="binding site" evidence="10">
    <location>
        <position position="57"/>
    </location>
    <ligand>
        <name>[4Fe-4S] cluster</name>
        <dbReference type="ChEBI" id="CHEBI:49883"/>
        <label>1</label>
    </ligand>
</feature>
<comment type="similarity">
    <text evidence="10">Belongs to the 4Fe4S bacterial-type ferredoxin family. RnfB subfamily.</text>
</comment>
<keyword evidence="5 10" id="KW-1278">Translocase</keyword>
<dbReference type="InterPro" id="IPR017900">
    <property type="entry name" value="4Fe4S_Fe_S_CS"/>
</dbReference>
<feature type="binding site" evidence="10">
    <location>
        <position position="74"/>
    </location>
    <ligand>
        <name>[4Fe-4S] cluster</name>
        <dbReference type="ChEBI" id="CHEBI:49883"/>
        <label>1</label>
    </ligand>
</feature>
<accession>A0A7C3EHY9</accession>
<dbReference type="GO" id="GO:0005886">
    <property type="term" value="C:plasma membrane"/>
    <property type="evidence" value="ECO:0007669"/>
    <property type="project" value="UniProtKB-SubCell"/>
</dbReference>
<dbReference type="EMBL" id="DSVL01000426">
    <property type="protein sequence ID" value="HFH30575.1"/>
    <property type="molecule type" value="Genomic_DNA"/>
</dbReference>
<dbReference type="Pfam" id="PF12838">
    <property type="entry name" value="Fer4_7"/>
    <property type="match status" value="1"/>
</dbReference>
<keyword evidence="7 10" id="KW-0408">Iron</keyword>
<sequence>MSIVIITAVFALLLAFTVGILLGFFKEVFAVEVDPMVAQVREALPGANCGACGFPGCDGYAAAVAGRTTEVNRCAPGGKSVAEALAQLMGVNASAEDVVAVLACQGSKEHAPLKGEYVGVKTCRAAKLSAGGTKLCAWGCLGYGDCVAVCQFDALHMGEDGLPHVDYDKCTGCGKCIAECPQQILKKVPKNRIGSMVICSNRNPIKPMVKKTCAVGCIKCEICVKNCPEKCITMVNGIPEVDYSKCTSCGICVEKCPTKVFKMLQYDVIVGDTIGQKRPVKEAVTAVYEK</sequence>
<evidence type="ECO:0000256" key="1">
    <source>
        <dbReference type="ARBA" id="ARBA00022448"/>
    </source>
</evidence>
<evidence type="ECO:0000256" key="4">
    <source>
        <dbReference type="ARBA" id="ARBA00022737"/>
    </source>
</evidence>